<evidence type="ECO:0000313" key="2">
    <source>
        <dbReference type="EMBL" id="TDQ04307.1"/>
    </source>
</evidence>
<dbReference type="Pfam" id="PF02575">
    <property type="entry name" value="YbaB_DNA_bd"/>
    <property type="match status" value="1"/>
</dbReference>
<evidence type="ECO:0000256" key="1">
    <source>
        <dbReference type="SAM" id="MobiDB-lite"/>
    </source>
</evidence>
<comment type="caution">
    <text evidence="2">The sequence shown here is derived from an EMBL/GenBank/DDBJ whole genome shotgun (WGS) entry which is preliminary data.</text>
</comment>
<dbReference type="AlphaFoldDB" id="A0A4R6SK70"/>
<dbReference type="EMBL" id="SNXZ01000001">
    <property type="protein sequence ID" value="TDQ04307.1"/>
    <property type="molecule type" value="Genomic_DNA"/>
</dbReference>
<dbReference type="RefSeq" id="WP_243753763.1">
    <property type="nucleotide sequence ID" value="NZ_SNXZ01000001.1"/>
</dbReference>
<proteinExistence type="predicted"/>
<reference evidence="2 3" key="1">
    <citation type="submission" date="2019-03" db="EMBL/GenBank/DDBJ databases">
        <title>Genomic Encyclopedia of Type Strains, Phase IV (KMG-IV): sequencing the most valuable type-strain genomes for metagenomic binning, comparative biology and taxonomic classification.</title>
        <authorList>
            <person name="Goeker M."/>
        </authorList>
    </citation>
    <scope>NUCLEOTIDE SEQUENCE [LARGE SCALE GENOMIC DNA]</scope>
    <source>
        <strain evidence="2 3">DSM 45361</strain>
    </source>
</reference>
<keyword evidence="3" id="KW-1185">Reference proteome</keyword>
<dbReference type="InterPro" id="IPR004401">
    <property type="entry name" value="YbaB/EbfC"/>
</dbReference>
<feature type="region of interest" description="Disordered" evidence="1">
    <location>
        <begin position="121"/>
        <end position="176"/>
    </location>
</feature>
<feature type="compositionally biased region" description="Pro residues" evidence="1">
    <location>
        <begin position="126"/>
        <end position="154"/>
    </location>
</feature>
<protein>
    <submittedName>
        <fullName evidence="2">YbaB/EbfC DNA-binding family protein</fullName>
    </submittedName>
</protein>
<evidence type="ECO:0000313" key="3">
    <source>
        <dbReference type="Proteomes" id="UP000295444"/>
    </source>
</evidence>
<dbReference type="GO" id="GO:0003677">
    <property type="term" value="F:DNA binding"/>
    <property type="evidence" value="ECO:0007669"/>
    <property type="project" value="UniProtKB-KW"/>
</dbReference>
<dbReference type="Gene3D" id="3.30.1310.10">
    <property type="entry name" value="Nucleoid-associated protein YbaB-like domain"/>
    <property type="match status" value="1"/>
</dbReference>
<gene>
    <name evidence="2" type="ORF">EV186_101251</name>
</gene>
<dbReference type="SUPFAM" id="SSF82607">
    <property type="entry name" value="YbaB-like"/>
    <property type="match status" value="1"/>
</dbReference>
<organism evidence="2 3">
    <name type="scientific">Labedaea rhizosphaerae</name>
    <dbReference type="NCBI Taxonomy" id="598644"/>
    <lineage>
        <taxon>Bacteria</taxon>
        <taxon>Bacillati</taxon>
        <taxon>Actinomycetota</taxon>
        <taxon>Actinomycetes</taxon>
        <taxon>Pseudonocardiales</taxon>
        <taxon>Pseudonocardiaceae</taxon>
        <taxon>Labedaea</taxon>
    </lineage>
</organism>
<accession>A0A4R6SK70</accession>
<dbReference type="Proteomes" id="UP000295444">
    <property type="component" value="Unassembled WGS sequence"/>
</dbReference>
<sequence length="176" mass="18582">MADELEALTEAAEKLHAARVEAAKKVKDFGGLREQLGQIRAIVHSPDGSVAVAAGPGGTVQDIRFAPQAMALGPEGLRAAVMGTLRQAIAQAARQQAQLVQQYVGDDMDVVGQVRATQAKTAPQAPVIPPPPPAAPAAPPAASPQRPPRPARPRPPVEDEPAEYQVNLVRRPKDRR</sequence>
<dbReference type="InterPro" id="IPR036894">
    <property type="entry name" value="YbaB-like_sf"/>
</dbReference>
<name>A0A4R6SK70_LABRH</name>
<keyword evidence="2" id="KW-0238">DNA-binding</keyword>